<dbReference type="GO" id="GO:0000209">
    <property type="term" value="P:protein polyubiquitination"/>
    <property type="evidence" value="ECO:0007669"/>
    <property type="project" value="TreeGrafter"/>
</dbReference>
<feature type="repeat" description="NHL" evidence="2">
    <location>
        <begin position="150"/>
        <end position="190"/>
    </location>
</feature>
<dbReference type="SUPFAM" id="SSF101898">
    <property type="entry name" value="NHL repeat"/>
    <property type="match status" value="1"/>
</dbReference>
<name>A0A4R6TRT7_9FLAO</name>
<dbReference type="OrthoDB" id="9782304at2"/>
<comment type="caution">
    <text evidence="3">The sequence shown here is derived from an EMBL/GenBank/DDBJ whole genome shotgun (WGS) entry which is preliminary data.</text>
</comment>
<organism evidence="3 4">
    <name type="scientific">Zeaxanthinibacter enoshimensis</name>
    <dbReference type="NCBI Taxonomy" id="392009"/>
    <lineage>
        <taxon>Bacteria</taxon>
        <taxon>Pseudomonadati</taxon>
        <taxon>Bacteroidota</taxon>
        <taxon>Flavobacteriia</taxon>
        <taxon>Flavobacteriales</taxon>
        <taxon>Flavobacteriaceae</taxon>
        <taxon>Zeaxanthinibacter</taxon>
    </lineage>
</organism>
<dbReference type="GO" id="GO:0043161">
    <property type="term" value="P:proteasome-mediated ubiquitin-dependent protein catabolic process"/>
    <property type="evidence" value="ECO:0007669"/>
    <property type="project" value="TreeGrafter"/>
</dbReference>
<dbReference type="InterPro" id="IPR001258">
    <property type="entry name" value="NHL_repeat"/>
</dbReference>
<gene>
    <name evidence="3" type="ORF">CLV82_0700</name>
</gene>
<protein>
    <submittedName>
        <fullName evidence="3">NHL repeat-containing protein</fullName>
    </submittedName>
</protein>
<keyword evidence="1" id="KW-0677">Repeat</keyword>
<dbReference type="Gene3D" id="2.120.10.30">
    <property type="entry name" value="TolB, C-terminal domain"/>
    <property type="match status" value="1"/>
</dbReference>
<evidence type="ECO:0000256" key="1">
    <source>
        <dbReference type="ARBA" id="ARBA00022737"/>
    </source>
</evidence>
<dbReference type="CDD" id="cd05819">
    <property type="entry name" value="NHL"/>
    <property type="match status" value="1"/>
</dbReference>
<dbReference type="PANTHER" id="PTHR24104">
    <property type="entry name" value="E3 UBIQUITIN-PROTEIN LIGASE NHLRC1-RELATED"/>
    <property type="match status" value="1"/>
</dbReference>
<dbReference type="AlphaFoldDB" id="A0A4R6TRT7"/>
<dbReference type="PROSITE" id="PS51257">
    <property type="entry name" value="PROKAR_LIPOPROTEIN"/>
    <property type="match status" value="1"/>
</dbReference>
<dbReference type="Pfam" id="PF01436">
    <property type="entry name" value="NHL"/>
    <property type="match status" value="1"/>
</dbReference>
<dbReference type="PROSITE" id="PS51125">
    <property type="entry name" value="NHL"/>
    <property type="match status" value="1"/>
</dbReference>
<evidence type="ECO:0000313" key="4">
    <source>
        <dbReference type="Proteomes" id="UP000295468"/>
    </source>
</evidence>
<dbReference type="EMBL" id="SNYI01000001">
    <property type="protein sequence ID" value="TDQ32863.1"/>
    <property type="molecule type" value="Genomic_DNA"/>
</dbReference>
<reference evidence="3 4" key="1">
    <citation type="submission" date="2019-03" db="EMBL/GenBank/DDBJ databases">
        <title>Genomic Encyclopedia of Archaeal and Bacterial Type Strains, Phase II (KMG-II): from individual species to whole genera.</title>
        <authorList>
            <person name="Goeker M."/>
        </authorList>
    </citation>
    <scope>NUCLEOTIDE SEQUENCE [LARGE SCALE GENOMIC DNA]</scope>
    <source>
        <strain evidence="3 4">DSM 18435</strain>
    </source>
</reference>
<accession>A0A4R6TRT7</accession>
<dbReference type="GO" id="GO:0061630">
    <property type="term" value="F:ubiquitin protein ligase activity"/>
    <property type="evidence" value="ECO:0007669"/>
    <property type="project" value="TreeGrafter"/>
</dbReference>
<dbReference type="Proteomes" id="UP000295468">
    <property type="component" value="Unassembled WGS sequence"/>
</dbReference>
<dbReference type="InterPro" id="IPR011042">
    <property type="entry name" value="6-blade_b-propeller_TolB-like"/>
</dbReference>
<sequence length="272" mass="30640">MIQRTIYLVAFTLLFAACKEEEKVTSWTYSETISLKAINPIGLTSTEQGIWLSDGDRNRLVLVDGDGKVVQAFDSLDRPMHIASKDNSIYVPTYGNDKILKIDGDRVQEIVIPDSLDAPAGVDIRGNEMAIADFYNHRVLYSTDGKDFLSVGKQGKKDGEFYYPTDVQITDDAIWVADAYNNRVQIFDKSGKFVKIIGAEARMNAATGIYVTEKELMVTDFESERVLVFDHDGNMKQELRKGVTKPTDVLIYKGDLYIANYRNGSMVIYKRN</sequence>
<evidence type="ECO:0000313" key="3">
    <source>
        <dbReference type="EMBL" id="TDQ32863.1"/>
    </source>
</evidence>
<keyword evidence="4" id="KW-1185">Reference proteome</keyword>
<dbReference type="RefSeq" id="WP_133642889.1">
    <property type="nucleotide sequence ID" value="NZ_SNYI01000001.1"/>
</dbReference>
<proteinExistence type="predicted"/>
<dbReference type="InterPro" id="IPR050952">
    <property type="entry name" value="TRIM-NHL_E3_ligases"/>
</dbReference>
<evidence type="ECO:0000256" key="2">
    <source>
        <dbReference type="PROSITE-ProRule" id="PRU00504"/>
    </source>
</evidence>
<dbReference type="GO" id="GO:0008270">
    <property type="term" value="F:zinc ion binding"/>
    <property type="evidence" value="ECO:0007669"/>
    <property type="project" value="UniProtKB-KW"/>
</dbReference>
<dbReference type="PANTHER" id="PTHR24104:SF25">
    <property type="entry name" value="PROTEIN LIN-41"/>
    <property type="match status" value="1"/>
</dbReference>